<feature type="transmembrane region" description="Helical" evidence="1">
    <location>
        <begin position="132"/>
        <end position="154"/>
    </location>
</feature>
<gene>
    <name evidence="2" type="ORF">HBA18_14140</name>
</gene>
<keyword evidence="3" id="KW-1185">Reference proteome</keyword>
<evidence type="ECO:0000313" key="2">
    <source>
        <dbReference type="EMBL" id="QIR07554.1"/>
    </source>
</evidence>
<keyword evidence="1" id="KW-0472">Membrane</keyword>
<dbReference type="EMBL" id="CP050267">
    <property type="protein sequence ID" value="QIR07554.1"/>
    <property type="molecule type" value="Genomic_DNA"/>
</dbReference>
<sequence>MRFVVISLLFNVFWFTAALGQSSTQWLLVAMLAAAIVYQRDVLWAIITLTPIGLVGDNVLIHLGWLATEPASAWMPVWLVLLWCGFCAFVWLLRKIILAHSLWAMSLIGALGGASSYVAGERLGAIVFPQPWLTTSLVLVAVWAVYSVILIHLIRWLVEKTQPTTLASGGE</sequence>
<feature type="transmembrane region" description="Helical" evidence="1">
    <location>
        <begin position="42"/>
        <end position="67"/>
    </location>
</feature>
<evidence type="ECO:0000256" key="1">
    <source>
        <dbReference type="SAM" id="Phobius"/>
    </source>
</evidence>
<accession>A0ABX6K991</accession>
<dbReference type="Proteomes" id="UP000501408">
    <property type="component" value="Chromosome 2"/>
</dbReference>
<protein>
    <submittedName>
        <fullName evidence="2">DUF2878 domain-containing protein</fullName>
    </submittedName>
</protein>
<dbReference type="RefSeq" id="WP_167315142.1">
    <property type="nucleotide sequence ID" value="NZ_CP050267.1"/>
</dbReference>
<proteinExistence type="predicted"/>
<dbReference type="InterPro" id="IPR021306">
    <property type="entry name" value="DUF2878"/>
</dbReference>
<keyword evidence="1" id="KW-0812">Transmembrane</keyword>
<keyword evidence="1" id="KW-1133">Transmembrane helix</keyword>
<organism evidence="2 3">
    <name type="scientific">Salinivibrio costicola</name>
    <name type="common">Vibrio costicola</name>
    <dbReference type="NCBI Taxonomy" id="51367"/>
    <lineage>
        <taxon>Bacteria</taxon>
        <taxon>Pseudomonadati</taxon>
        <taxon>Pseudomonadota</taxon>
        <taxon>Gammaproteobacteria</taxon>
        <taxon>Vibrionales</taxon>
        <taxon>Vibrionaceae</taxon>
        <taxon>Salinivibrio</taxon>
    </lineage>
</organism>
<evidence type="ECO:0000313" key="3">
    <source>
        <dbReference type="Proteomes" id="UP000501408"/>
    </source>
</evidence>
<name>A0ABX6K991_SALCS</name>
<dbReference type="Pfam" id="PF11086">
    <property type="entry name" value="DUF2878"/>
    <property type="match status" value="1"/>
</dbReference>
<feature type="transmembrane region" description="Helical" evidence="1">
    <location>
        <begin position="102"/>
        <end position="120"/>
    </location>
</feature>
<feature type="transmembrane region" description="Helical" evidence="1">
    <location>
        <begin position="73"/>
        <end position="93"/>
    </location>
</feature>
<feature type="transmembrane region" description="Helical" evidence="1">
    <location>
        <begin position="12"/>
        <end position="35"/>
    </location>
</feature>
<reference evidence="2 3" key="1">
    <citation type="submission" date="2020-03" db="EMBL/GenBank/DDBJ databases">
        <title>Genome mining reveals the biosynthetic pathways of PHA and ectoines of the halophilic strain Salinivibrio costicola M318 isolated from fermented shrimp paste.</title>
        <authorList>
            <person name="Doan T.V."/>
            <person name="Tran L.T."/>
            <person name="Trieu T.A."/>
            <person name="Nguyen Q.V."/>
            <person name="Quach T.N."/>
            <person name="Phi T.Q."/>
            <person name="Kumar S."/>
        </authorList>
    </citation>
    <scope>NUCLEOTIDE SEQUENCE [LARGE SCALE GENOMIC DNA]</scope>
    <source>
        <strain evidence="2 3">M318</strain>
    </source>
</reference>